<reference evidence="2" key="3">
    <citation type="submission" date="2010-09" db="EMBL/GenBank/DDBJ databases">
        <title>Annotation of Gaeumannomyces graminis var. tritici R3-111a-1.</title>
        <authorList>
            <consortium name="The Broad Institute Genome Sequencing Platform"/>
            <person name="Ma L.-J."/>
            <person name="Dead R."/>
            <person name="Young S.K."/>
            <person name="Zeng Q."/>
            <person name="Gargeya S."/>
            <person name="Fitzgerald M."/>
            <person name="Haas B."/>
            <person name="Abouelleil A."/>
            <person name="Alvarado L."/>
            <person name="Arachchi H.M."/>
            <person name="Berlin A."/>
            <person name="Brown A."/>
            <person name="Chapman S.B."/>
            <person name="Chen Z."/>
            <person name="Dunbar C."/>
            <person name="Freedman E."/>
            <person name="Gearin G."/>
            <person name="Gellesch M."/>
            <person name="Goldberg J."/>
            <person name="Griggs A."/>
            <person name="Gujja S."/>
            <person name="Heiman D."/>
            <person name="Howarth C."/>
            <person name="Larson L."/>
            <person name="Lui A."/>
            <person name="MacDonald P.J.P."/>
            <person name="Mehta T."/>
            <person name="Montmayeur A."/>
            <person name="Murphy C."/>
            <person name="Neiman D."/>
            <person name="Pearson M."/>
            <person name="Priest M."/>
            <person name="Roberts A."/>
            <person name="Saif S."/>
            <person name="Shea T."/>
            <person name="Shenoy N."/>
            <person name="Sisk P."/>
            <person name="Stolte C."/>
            <person name="Sykes S."/>
            <person name="Yandava C."/>
            <person name="Wortman J."/>
            <person name="Nusbaum C."/>
            <person name="Birren B."/>
        </authorList>
    </citation>
    <scope>NUCLEOTIDE SEQUENCE</scope>
    <source>
        <strain evidence="2">R3-111a-1</strain>
    </source>
</reference>
<protein>
    <submittedName>
        <fullName evidence="2 3">Uncharacterized protein</fullName>
    </submittedName>
</protein>
<feature type="region of interest" description="Disordered" evidence="1">
    <location>
        <begin position="1"/>
        <end position="37"/>
    </location>
</feature>
<dbReference type="RefSeq" id="XP_009217624.1">
    <property type="nucleotide sequence ID" value="XM_009219360.1"/>
</dbReference>
<evidence type="ECO:0000256" key="1">
    <source>
        <dbReference type="SAM" id="MobiDB-lite"/>
    </source>
</evidence>
<dbReference type="EnsemblFungi" id="EJT81615">
    <property type="protein sequence ID" value="EJT81615"/>
    <property type="gene ID" value="GGTG_01593"/>
</dbReference>
<reference evidence="4" key="1">
    <citation type="submission" date="2010-07" db="EMBL/GenBank/DDBJ databases">
        <title>The genome sequence of Gaeumannomyces graminis var. tritici strain R3-111a-1.</title>
        <authorList>
            <consortium name="The Broad Institute Genome Sequencing Platform"/>
            <person name="Ma L.-J."/>
            <person name="Dead R."/>
            <person name="Young S."/>
            <person name="Zeng Q."/>
            <person name="Koehrsen M."/>
            <person name="Alvarado L."/>
            <person name="Berlin A."/>
            <person name="Chapman S.B."/>
            <person name="Chen Z."/>
            <person name="Freedman E."/>
            <person name="Gellesch M."/>
            <person name="Goldberg J."/>
            <person name="Griggs A."/>
            <person name="Gujja S."/>
            <person name="Heilman E.R."/>
            <person name="Heiman D."/>
            <person name="Hepburn T."/>
            <person name="Howarth C."/>
            <person name="Jen D."/>
            <person name="Larson L."/>
            <person name="Mehta T."/>
            <person name="Neiman D."/>
            <person name="Pearson M."/>
            <person name="Roberts A."/>
            <person name="Saif S."/>
            <person name="Shea T."/>
            <person name="Shenoy N."/>
            <person name="Sisk P."/>
            <person name="Stolte C."/>
            <person name="Sykes S."/>
            <person name="Walk T."/>
            <person name="White J."/>
            <person name="Yandava C."/>
            <person name="Haas B."/>
            <person name="Nusbaum C."/>
            <person name="Birren B."/>
        </authorList>
    </citation>
    <scope>NUCLEOTIDE SEQUENCE [LARGE SCALE GENOMIC DNA]</scope>
    <source>
        <strain evidence="4">R3-111a-1</strain>
    </source>
</reference>
<dbReference type="EMBL" id="GL385395">
    <property type="protein sequence ID" value="EJT81615.1"/>
    <property type="molecule type" value="Genomic_DNA"/>
</dbReference>
<proteinExistence type="predicted"/>
<reference evidence="2" key="2">
    <citation type="submission" date="2010-07" db="EMBL/GenBank/DDBJ databases">
        <authorList>
            <consortium name="The Broad Institute Genome Sequencing Platform"/>
            <consortium name="Broad Institute Genome Sequencing Center for Infectious Disease"/>
            <person name="Ma L.-J."/>
            <person name="Dead R."/>
            <person name="Young S."/>
            <person name="Zeng Q."/>
            <person name="Koehrsen M."/>
            <person name="Alvarado L."/>
            <person name="Berlin A."/>
            <person name="Chapman S.B."/>
            <person name="Chen Z."/>
            <person name="Freedman E."/>
            <person name="Gellesch M."/>
            <person name="Goldberg J."/>
            <person name="Griggs A."/>
            <person name="Gujja S."/>
            <person name="Heilman E.R."/>
            <person name="Heiman D."/>
            <person name="Hepburn T."/>
            <person name="Howarth C."/>
            <person name="Jen D."/>
            <person name="Larson L."/>
            <person name="Mehta T."/>
            <person name="Neiman D."/>
            <person name="Pearson M."/>
            <person name="Roberts A."/>
            <person name="Saif S."/>
            <person name="Shea T."/>
            <person name="Shenoy N."/>
            <person name="Sisk P."/>
            <person name="Stolte C."/>
            <person name="Sykes S."/>
            <person name="Walk T."/>
            <person name="White J."/>
            <person name="Yandava C."/>
            <person name="Haas B."/>
            <person name="Nusbaum C."/>
            <person name="Birren B."/>
        </authorList>
    </citation>
    <scope>NUCLEOTIDE SEQUENCE</scope>
    <source>
        <strain evidence="2">R3-111a-1</strain>
    </source>
</reference>
<reference evidence="3" key="4">
    <citation type="journal article" date="2015" name="G3 (Bethesda)">
        <title>Genome sequences of three phytopathogenic species of the Magnaporthaceae family of fungi.</title>
        <authorList>
            <person name="Okagaki L.H."/>
            <person name="Nunes C.C."/>
            <person name="Sailsbery J."/>
            <person name="Clay B."/>
            <person name="Brown D."/>
            <person name="John T."/>
            <person name="Oh Y."/>
            <person name="Young N."/>
            <person name="Fitzgerald M."/>
            <person name="Haas B.J."/>
            <person name="Zeng Q."/>
            <person name="Young S."/>
            <person name="Adiconis X."/>
            <person name="Fan L."/>
            <person name="Levin J.Z."/>
            <person name="Mitchell T.K."/>
            <person name="Okubara P.A."/>
            <person name="Farman M.L."/>
            <person name="Kohn L.M."/>
            <person name="Birren B."/>
            <person name="Ma L.-J."/>
            <person name="Dean R.A."/>
        </authorList>
    </citation>
    <scope>NUCLEOTIDE SEQUENCE</scope>
    <source>
        <strain evidence="3">R3-111a-1</strain>
    </source>
</reference>
<reference evidence="3" key="5">
    <citation type="submission" date="2018-04" db="UniProtKB">
        <authorList>
            <consortium name="EnsemblFungi"/>
        </authorList>
    </citation>
    <scope>IDENTIFICATION</scope>
    <source>
        <strain evidence="3">R3-111a-1</strain>
    </source>
</reference>
<dbReference type="HOGENOM" id="CLU_1686685_0_0_1"/>
<evidence type="ECO:0000313" key="2">
    <source>
        <dbReference type="EMBL" id="EJT81615.1"/>
    </source>
</evidence>
<evidence type="ECO:0000313" key="3">
    <source>
        <dbReference type="EnsemblFungi" id="EJT81615"/>
    </source>
</evidence>
<keyword evidence="4" id="KW-1185">Reference proteome</keyword>
<dbReference type="AlphaFoldDB" id="J3NK11"/>
<evidence type="ECO:0000313" key="4">
    <source>
        <dbReference type="Proteomes" id="UP000006039"/>
    </source>
</evidence>
<name>J3NK11_GAET3</name>
<dbReference type="VEuPathDB" id="FungiDB:GGTG_01593"/>
<dbReference type="Proteomes" id="UP000006039">
    <property type="component" value="Unassembled WGS sequence"/>
</dbReference>
<dbReference type="GeneID" id="20342051"/>
<accession>J3NK11</accession>
<sequence>MMPERRSALGKSVSVAVPTVERPESERQRATSSESLAHANKEGAWLAANRGWRVCELDAAAPLSRLASRVSQRASHMGQSLGPLCRSSAREPARAIPVVSGHVSSPKDGGRPLPDVAGYSGFGNKRKIYSIWTVYTFYCKKMLTLKKSLINKFYYY</sequence>
<organism evidence="2">
    <name type="scientific">Gaeumannomyces tritici (strain R3-111a-1)</name>
    <name type="common">Wheat and barley take-all root rot fungus</name>
    <name type="synonym">Gaeumannomyces graminis var. tritici</name>
    <dbReference type="NCBI Taxonomy" id="644352"/>
    <lineage>
        <taxon>Eukaryota</taxon>
        <taxon>Fungi</taxon>
        <taxon>Dikarya</taxon>
        <taxon>Ascomycota</taxon>
        <taxon>Pezizomycotina</taxon>
        <taxon>Sordariomycetes</taxon>
        <taxon>Sordariomycetidae</taxon>
        <taxon>Magnaporthales</taxon>
        <taxon>Magnaporthaceae</taxon>
        <taxon>Gaeumannomyces</taxon>
    </lineage>
</organism>
<gene>
    <name evidence="3" type="primary">20342051</name>
    <name evidence="2" type="ORF">GGTG_01593</name>
</gene>